<dbReference type="PANTHER" id="PTHR43695:SF1">
    <property type="entry name" value="RHAMNOGALACTURONAN ACETYLESTERASE"/>
    <property type="match status" value="1"/>
</dbReference>
<dbReference type="Pfam" id="PF13472">
    <property type="entry name" value="Lipase_GDSL_2"/>
    <property type="match status" value="1"/>
</dbReference>
<organism evidence="5 6">
    <name type="scientific">Paenibacillus gallinarum</name>
    <dbReference type="NCBI Taxonomy" id="2762232"/>
    <lineage>
        <taxon>Bacteria</taxon>
        <taxon>Bacillati</taxon>
        <taxon>Bacillota</taxon>
        <taxon>Bacilli</taxon>
        <taxon>Bacillales</taxon>
        <taxon>Paenibacillaceae</taxon>
        <taxon>Paenibacillus</taxon>
    </lineage>
</organism>
<comment type="similarity">
    <text evidence="1">Belongs to the 'GDSL' lipolytic enzyme family.</text>
</comment>
<name>A0ABR8SZC8_9BACL</name>
<evidence type="ECO:0000256" key="1">
    <source>
        <dbReference type="ARBA" id="ARBA00008668"/>
    </source>
</evidence>
<keyword evidence="6" id="KW-1185">Reference proteome</keyword>
<dbReference type="PANTHER" id="PTHR43695">
    <property type="entry name" value="PUTATIVE (AFU_ORTHOLOGUE AFUA_2G17250)-RELATED"/>
    <property type="match status" value="1"/>
</dbReference>
<dbReference type="EMBL" id="JACSQL010000004">
    <property type="protein sequence ID" value="MBD7968872.1"/>
    <property type="molecule type" value="Genomic_DNA"/>
</dbReference>
<dbReference type="Pfam" id="PF21254">
    <property type="entry name" value="AGA-YXIM_GBD"/>
    <property type="match status" value="1"/>
</dbReference>
<dbReference type="InterPro" id="IPR037459">
    <property type="entry name" value="RhgT-like"/>
</dbReference>
<dbReference type="Gene3D" id="2.60.120.430">
    <property type="entry name" value="Galactose-binding lectin"/>
    <property type="match status" value="1"/>
</dbReference>
<dbReference type="InterPro" id="IPR008979">
    <property type="entry name" value="Galactose-bd-like_sf"/>
</dbReference>
<evidence type="ECO:0000259" key="4">
    <source>
        <dbReference type="Pfam" id="PF21254"/>
    </source>
</evidence>
<dbReference type="InterPro" id="IPR036514">
    <property type="entry name" value="SGNH_hydro_sf"/>
</dbReference>
<feature type="domain" description="SGNH hydrolase-type esterase" evidence="3">
    <location>
        <begin position="166"/>
        <end position="322"/>
    </location>
</feature>
<evidence type="ECO:0000313" key="6">
    <source>
        <dbReference type="Proteomes" id="UP000608071"/>
    </source>
</evidence>
<dbReference type="SUPFAM" id="SSF49785">
    <property type="entry name" value="Galactose-binding domain-like"/>
    <property type="match status" value="1"/>
</dbReference>
<comment type="caution">
    <text evidence="5">The sequence shown here is derived from an EMBL/GenBank/DDBJ whole genome shotgun (WGS) entry which is preliminary data.</text>
</comment>
<dbReference type="InterPro" id="IPR013830">
    <property type="entry name" value="SGNH_hydro"/>
</dbReference>
<dbReference type="SUPFAM" id="SSF52266">
    <property type="entry name" value="SGNH hydrolase"/>
    <property type="match status" value="1"/>
</dbReference>
<protein>
    <submittedName>
        <fullName evidence="5">Rhamnogalacturonan acetylesterase</fullName>
    </submittedName>
</protein>
<dbReference type="RefSeq" id="WP_191800286.1">
    <property type="nucleotide sequence ID" value="NZ_JACSQL010000004.1"/>
</dbReference>
<proteinExistence type="inferred from homology"/>
<sequence length="390" mass="43710">MIHYKFDFGPGTAAEGYTGVLPDTLYHAELGYGFESIDRVYGRDRSQEQANPGSSTKTSTIKKQLQDRFCIPLHTAFILDVPPGTYRVHTLMGDNNTESITEIRAGEGRLMMPPVHTQPGQWIEEKFSVVVREGEPLRLSFSGPAPRINTLEVMEANETLTVYIAGDSTVCDQPASGYPYAGWGQMLPSFFKHDVAVDNHAHSGRSTKSFIDEGRLDAILTNIKAGDFLFIQFGHNDEKSDVLRGTKPFTTYQEYLSKYIEAAREREAHPVLITPVQRRYFNEDGTLMDTHGDYIVAMKELADKENVPLIDLAARSKIVFEQAGVEASKLDFLWAWPGEYIHFPAGVEDNTHFSQFGAKRMARIVAASIAELAIHPLTMFLRSPEALRDR</sequence>
<feature type="domain" description="Beta-agarase/YXIM esterase-like galactose-binding" evidence="4">
    <location>
        <begin position="4"/>
        <end position="101"/>
    </location>
</feature>
<evidence type="ECO:0000259" key="3">
    <source>
        <dbReference type="Pfam" id="PF13472"/>
    </source>
</evidence>
<dbReference type="InterPro" id="IPR049033">
    <property type="entry name" value="AGA-YXIM_GBD"/>
</dbReference>
<keyword evidence="2" id="KW-0378">Hydrolase</keyword>
<reference evidence="5 6" key="1">
    <citation type="submission" date="2020-08" db="EMBL/GenBank/DDBJ databases">
        <title>A Genomic Blueprint of the Chicken Gut Microbiome.</title>
        <authorList>
            <person name="Gilroy R."/>
            <person name="Ravi A."/>
            <person name="Getino M."/>
            <person name="Pursley I."/>
            <person name="Horton D.L."/>
            <person name="Alikhan N.-F."/>
            <person name="Baker D."/>
            <person name="Gharbi K."/>
            <person name="Hall N."/>
            <person name="Watson M."/>
            <person name="Adriaenssens E.M."/>
            <person name="Foster-Nyarko E."/>
            <person name="Jarju S."/>
            <person name="Secka A."/>
            <person name="Antonio M."/>
            <person name="Oren A."/>
            <person name="Chaudhuri R."/>
            <person name="La Ragione R.M."/>
            <person name="Hildebrand F."/>
            <person name="Pallen M.J."/>
        </authorList>
    </citation>
    <scope>NUCLEOTIDE SEQUENCE [LARGE SCALE GENOMIC DNA]</scope>
    <source>
        <strain evidence="5 6">Sa2BVA9</strain>
    </source>
</reference>
<dbReference type="Proteomes" id="UP000608071">
    <property type="component" value="Unassembled WGS sequence"/>
</dbReference>
<evidence type="ECO:0000256" key="2">
    <source>
        <dbReference type="ARBA" id="ARBA00022801"/>
    </source>
</evidence>
<accession>A0ABR8SZC8</accession>
<evidence type="ECO:0000313" key="5">
    <source>
        <dbReference type="EMBL" id="MBD7968872.1"/>
    </source>
</evidence>
<dbReference type="Gene3D" id="3.40.50.1110">
    <property type="entry name" value="SGNH hydrolase"/>
    <property type="match status" value="1"/>
</dbReference>
<dbReference type="CDD" id="cd01821">
    <property type="entry name" value="Rhamnogalacturan_acetylesterase_like"/>
    <property type="match status" value="1"/>
</dbReference>
<gene>
    <name evidence="5" type="ORF">H9647_12420</name>
</gene>